<evidence type="ECO:0000313" key="3">
    <source>
        <dbReference type="Proteomes" id="UP000315003"/>
    </source>
</evidence>
<gene>
    <name evidence="2" type="ORF">SV7mr_27030</name>
</gene>
<dbReference type="InterPro" id="IPR008930">
    <property type="entry name" value="Terpenoid_cyclase/PrenylTrfase"/>
</dbReference>
<name>A0A517SVN5_9BACT</name>
<reference evidence="2 3" key="1">
    <citation type="submission" date="2019-02" db="EMBL/GenBank/DDBJ databases">
        <title>Deep-cultivation of Planctomycetes and their phenomic and genomic characterization uncovers novel biology.</title>
        <authorList>
            <person name="Wiegand S."/>
            <person name="Jogler M."/>
            <person name="Boedeker C."/>
            <person name="Pinto D."/>
            <person name="Vollmers J."/>
            <person name="Rivas-Marin E."/>
            <person name="Kohn T."/>
            <person name="Peeters S.H."/>
            <person name="Heuer A."/>
            <person name="Rast P."/>
            <person name="Oberbeckmann S."/>
            <person name="Bunk B."/>
            <person name="Jeske O."/>
            <person name="Meyerdierks A."/>
            <person name="Storesund J.E."/>
            <person name="Kallscheuer N."/>
            <person name="Luecker S."/>
            <person name="Lage O.M."/>
            <person name="Pohl T."/>
            <person name="Merkel B.J."/>
            <person name="Hornburger P."/>
            <person name="Mueller R.-W."/>
            <person name="Bruemmer F."/>
            <person name="Labrenz M."/>
            <person name="Spormann A.M."/>
            <person name="Op den Camp H."/>
            <person name="Overmann J."/>
            <person name="Amann R."/>
            <person name="Jetten M.S.M."/>
            <person name="Mascher T."/>
            <person name="Medema M.H."/>
            <person name="Devos D.P."/>
            <person name="Kaster A.-K."/>
            <person name="Ovreas L."/>
            <person name="Rohde M."/>
            <person name="Galperin M.Y."/>
            <person name="Jogler C."/>
        </authorList>
    </citation>
    <scope>NUCLEOTIDE SEQUENCE [LARGE SCALE GENOMIC DNA]</scope>
    <source>
        <strain evidence="2 3">SV_7m_r</strain>
    </source>
</reference>
<keyword evidence="3" id="KW-1185">Reference proteome</keyword>
<feature type="compositionally biased region" description="Pro residues" evidence="1">
    <location>
        <begin position="41"/>
        <end position="50"/>
    </location>
</feature>
<dbReference type="GO" id="GO:0016829">
    <property type="term" value="F:lyase activity"/>
    <property type="evidence" value="ECO:0007669"/>
    <property type="project" value="UniProtKB-KW"/>
</dbReference>
<dbReference type="Gene3D" id="1.50.10.20">
    <property type="match status" value="2"/>
</dbReference>
<evidence type="ECO:0000256" key="1">
    <source>
        <dbReference type="SAM" id="MobiDB-lite"/>
    </source>
</evidence>
<feature type="compositionally biased region" description="Polar residues" evidence="1">
    <location>
        <begin position="56"/>
        <end position="70"/>
    </location>
</feature>
<dbReference type="EMBL" id="CP036272">
    <property type="protein sequence ID" value="QDT60186.1"/>
    <property type="molecule type" value="Genomic_DNA"/>
</dbReference>
<sequence>MSSQPPGSPPPNASSNSDVADVPLGLAPPSIDGAKAAGSALPPPPPPRATLPPVNQAASVPSTSASSNGIGSARPRWKGDIPTLETGQQKAPGIVVEGEALAIGTYEEEAEGESAEEIVSRSAPSWLLSLTVHLIILLVLALFSLPAGNGFKNLVLTAGMSDVDSDGLELDLATLEFEESTEAETDAIDDTVAEADVPDLFEPEEQLSQEIIAPDMPGMFSPTIDKPMFSGRSGAMREALMAMYGATPDTKQAVAMGLEWLARQQRSRGQWSLIGPYENGGITENACAATSMALIAFAGDGHTHLNGQYKKEVSRGVKYLVSQQDRSGYMCGKKQGHDNAYAQAQATIALCELYAMTQDSWLRPYAQRAIDYAFKSQGPNGGWRYNPGESGDLSVTGWYVMATQSALAGGLEVPEEKYARVSKFLDSVQVYNGAGYTYLPGRAEGTPPMTAEGLLCRQYLGWKRDRPEMGMGVKTLLQDHPITLDKANVYYWYYATQIMHHYGGQPWREWNDVMKVKLPAAQVTQGRQRGSWSPQRFHYSSYGRLYTTCLNLYCLEVYYRHLPLYKSH</sequence>
<protein>
    <submittedName>
        <fullName evidence="2">Pectic acid lyase</fullName>
    </submittedName>
</protein>
<dbReference type="RefSeq" id="WP_419187326.1">
    <property type="nucleotide sequence ID" value="NZ_CP036272.1"/>
</dbReference>
<organism evidence="2 3">
    <name type="scientific">Stieleria bergensis</name>
    <dbReference type="NCBI Taxonomy" id="2528025"/>
    <lineage>
        <taxon>Bacteria</taxon>
        <taxon>Pseudomonadati</taxon>
        <taxon>Planctomycetota</taxon>
        <taxon>Planctomycetia</taxon>
        <taxon>Pirellulales</taxon>
        <taxon>Pirellulaceae</taxon>
        <taxon>Stieleria</taxon>
    </lineage>
</organism>
<dbReference type="CDD" id="cd00688">
    <property type="entry name" value="ISOPREN_C2_like"/>
    <property type="match status" value="1"/>
</dbReference>
<accession>A0A517SVN5</accession>
<dbReference type="SUPFAM" id="SSF48239">
    <property type="entry name" value="Terpenoid cyclases/Protein prenyltransferases"/>
    <property type="match status" value="1"/>
</dbReference>
<feature type="compositionally biased region" description="Pro residues" evidence="1">
    <location>
        <begin position="1"/>
        <end position="12"/>
    </location>
</feature>
<proteinExistence type="predicted"/>
<dbReference type="AlphaFoldDB" id="A0A517SVN5"/>
<evidence type="ECO:0000313" key="2">
    <source>
        <dbReference type="EMBL" id="QDT60186.1"/>
    </source>
</evidence>
<feature type="region of interest" description="Disordered" evidence="1">
    <location>
        <begin position="1"/>
        <end position="76"/>
    </location>
</feature>
<keyword evidence="2" id="KW-0456">Lyase</keyword>
<dbReference type="Proteomes" id="UP000315003">
    <property type="component" value="Chromosome"/>
</dbReference>